<name>W0RCF7_9BACT</name>
<evidence type="ECO:0000313" key="3">
    <source>
        <dbReference type="Proteomes" id="UP000019151"/>
    </source>
</evidence>
<dbReference type="InterPro" id="IPR009430">
    <property type="entry name" value="GvpL/GvpF"/>
</dbReference>
<dbReference type="GO" id="GO:0031411">
    <property type="term" value="C:gas vesicle"/>
    <property type="evidence" value="ECO:0007669"/>
    <property type="project" value="InterPro"/>
</dbReference>
<dbReference type="AlphaFoldDB" id="W0RCF7"/>
<dbReference type="Pfam" id="PF06386">
    <property type="entry name" value="GvpL_GvpF"/>
    <property type="match status" value="1"/>
</dbReference>
<accession>W0RCF7</accession>
<dbReference type="HOGENOM" id="CLU_065736_3_1_0"/>
<reference evidence="2 3" key="1">
    <citation type="journal article" date="2014" name="Genome Announc.">
        <title>Genome Sequence and Methylome of Soil Bacterium Gemmatirosa kalamazoonensis KBS708T, a Member of the Rarely Cultivated Gemmatimonadetes Phylum.</title>
        <authorList>
            <person name="Debruyn J.M."/>
            <person name="Radosevich M."/>
            <person name="Wommack K.E."/>
            <person name="Polson S.W."/>
            <person name="Hauser L.J."/>
            <person name="Fawaz M.N."/>
            <person name="Korlach J."/>
            <person name="Tsai Y.C."/>
        </authorList>
    </citation>
    <scope>NUCLEOTIDE SEQUENCE [LARGE SCALE GENOMIC DNA]</scope>
    <source>
        <strain evidence="2 3">KBS708</strain>
    </source>
</reference>
<keyword evidence="3" id="KW-1185">Reference proteome</keyword>
<proteinExistence type="predicted"/>
<evidence type="ECO:0000256" key="1">
    <source>
        <dbReference type="SAM" id="MobiDB-lite"/>
    </source>
</evidence>
<feature type="region of interest" description="Disordered" evidence="1">
    <location>
        <begin position="109"/>
        <end position="138"/>
    </location>
</feature>
<evidence type="ECO:0000313" key="2">
    <source>
        <dbReference type="EMBL" id="AHG88476.1"/>
    </source>
</evidence>
<dbReference type="GO" id="GO:0031412">
    <property type="term" value="P:gas vesicle organization"/>
    <property type="evidence" value="ECO:0007669"/>
    <property type="project" value="InterPro"/>
</dbReference>
<dbReference type="STRING" id="861299.J421_0939"/>
<protein>
    <submittedName>
        <fullName evidence="2">Gas vesicle synthesis GvpLGvpF</fullName>
    </submittedName>
</protein>
<dbReference type="InParanoid" id="W0RCF7"/>
<gene>
    <name evidence="2" type="ORF">J421_0939</name>
</gene>
<organism evidence="2 3">
    <name type="scientific">Gemmatirosa kalamazoonensis</name>
    <dbReference type="NCBI Taxonomy" id="861299"/>
    <lineage>
        <taxon>Bacteria</taxon>
        <taxon>Pseudomonadati</taxon>
        <taxon>Gemmatimonadota</taxon>
        <taxon>Gemmatimonadia</taxon>
        <taxon>Gemmatimonadales</taxon>
        <taxon>Gemmatimonadaceae</taxon>
        <taxon>Gemmatirosa</taxon>
    </lineage>
</organism>
<dbReference type="EMBL" id="CP007128">
    <property type="protein sequence ID" value="AHG88476.1"/>
    <property type="molecule type" value="Genomic_DNA"/>
</dbReference>
<dbReference type="KEGG" id="gba:J421_0939"/>
<dbReference type="RefSeq" id="WP_025410012.1">
    <property type="nucleotide sequence ID" value="NZ_CP007128.1"/>
</dbReference>
<sequence>MTVLLYGLLAAPADAEPPRGVRALDTAAGVAWVRTLAPAETPTPEEQQAALHAALQAGRTPLPARPGSRFDDDAALVAALARSADTWRSALERVRDRVEMMVFVPTERRDSGLGTRDSGLGNCSPTSPKSRVPSPESRGRAYLERLRAQLAPAPEAERWRTALRDAVGDLATDDAVVVHPSGQGILVSHLVPRDREADYRARVAAWRTAAGVARAVVVGPWPPFSFAADVSR</sequence>
<dbReference type="Proteomes" id="UP000019151">
    <property type="component" value="Chromosome"/>
</dbReference>
<dbReference type="PATRIC" id="fig|861299.3.peg.954"/>